<dbReference type="Pfam" id="PF12680">
    <property type="entry name" value="SnoaL_2"/>
    <property type="match status" value="1"/>
</dbReference>
<evidence type="ECO:0000313" key="2">
    <source>
        <dbReference type="EMBL" id="ULP37439.1"/>
    </source>
</evidence>
<dbReference type="InterPro" id="IPR032710">
    <property type="entry name" value="NTF2-like_dom_sf"/>
</dbReference>
<dbReference type="SUPFAM" id="SSF54427">
    <property type="entry name" value="NTF2-like"/>
    <property type="match status" value="1"/>
</dbReference>
<dbReference type="Gene3D" id="3.10.450.50">
    <property type="match status" value="1"/>
</dbReference>
<gene>
    <name evidence="2" type="ORF">MJO55_03075</name>
</gene>
<accession>A0ABY3UCU8</accession>
<dbReference type="InterPro" id="IPR037401">
    <property type="entry name" value="SnoaL-like"/>
</dbReference>
<feature type="domain" description="SnoaL-like" evidence="1">
    <location>
        <begin position="11"/>
        <end position="120"/>
    </location>
</feature>
<dbReference type="RefSeq" id="WP_052428675.1">
    <property type="nucleotide sequence ID" value="NZ_CP092427.2"/>
</dbReference>
<name>A0ABY3UCU8_9MYCO</name>
<sequence length="135" mass="15111">MDARGMRALIDRHIAAEGRGDIDEALSVYTEDVEHDVVGFPDGLHHSKDGARAFYAQLTANFRSETWSERRSFVTENAMILEQDMTGTVIGSMLGLPGRGRRITFRMLHVFEFRDGLISRENVWLDGAAVVAQLS</sequence>
<dbReference type="EMBL" id="CP092427">
    <property type="protein sequence ID" value="ULP37439.1"/>
    <property type="molecule type" value="Genomic_DNA"/>
</dbReference>
<dbReference type="Proteomes" id="UP001055159">
    <property type="component" value="Chromosome"/>
</dbReference>
<proteinExistence type="predicted"/>
<evidence type="ECO:0000313" key="3">
    <source>
        <dbReference type="Proteomes" id="UP001055159"/>
    </source>
</evidence>
<keyword evidence="3" id="KW-1185">Reference proteome</keyword>
<protein>
    <submittedName>
        <fullName evidence="2">Nuclear transport factor 2 family protein</fullName>
    </submittedName>
</protein>
<evidence type="ECO:0000259" key="1">
    <source>
        <dbReference type="Pfam" id="PF12680"/>
    </source>
</evidence>
<organism evidence="2 3">
    <name type="scientific">Mycolicibacterium rufum</name>
    <dbReference type="NCBI Taxonomy" id="318424"/>
    <lineage>
        <taxon>Bacteria</taxon>
        <taxon>Bacillati</taxon>
        <taxon>Actinomycetota</taxon>
        <taxon>Actinomycetes</taxon>
        <taxon>Mycobacteriales</taxon>
        <taxon>Mycobacteriaceae</taxon>
        <taxon>Mycolicibacterium</taxon>
    </lineage>
</organism>
<reference evidence="2" key="1">
    <citation type="submission" date="2022-08" db="EMBL/GenBank/DDBJ databases">
        <title>Whole genome sequencing of non-tuberculosis mycobacteria type-strains.</title>
        <authorList>
            <person name="Igarashi Y."/>
            <person name="Osugi A."/>
            <person name="Mitarai S."/>
        </authorList>
    </citation>
    <scope>NUCLEOTIDE SEQUENCE</scope>
    <source>
        <strain evidence="2">JCM 16372</strain>
    </source>
</reference>